<protein>
    <submittedName>
        <fullName evidence="10">Integral membrane protein</fullName>
    </submittedName>
</protein>
<comment type="subcellular location">
    <subcellularLocation>
        <location evidence="1">Cell membrane</location>
        <topology evidence="1">Multi-pass membrane protein</topology>
    </subcellularLocation>
</comment>
<sequence length="715" mass="76047">MFVTAILFVVLGGVWGSGAGGVLGGGAGLDNPHGESSQANSLLAGTLGRHVADVVVMYESPTMSVDDPGFKQRVEAVVAKLPKDSYEWVETYYSTGSTDFVSEDRHKTYLAMQLPGAVEEEQVVVYNQILPLFDAPDLTERFGGLTAVGQQFNAISNRDLARAELLSFPLLIILLLVVFRSLIAASLPLAIAILVAVGSLVVLRIVGGLVDLSTAAINVVVILGLGLATDYALLIVNRFREELAAGREVEDAVVRATATAGRTVAVSGITVAVTLGGLIVFPSRFLTSLAYAGVSVVLFAVIAALTVLPALLSVAGRRIDSLRIPLLGRRRPEAEGTGWYRTAHRVMRRPVTVVLGITLALGALGVPLLGAVWTRPAEWALPADTDSVVVTRQLAEEFPYDPTKVISTVVRMPGPADTPEAKAQLDDFAQRLDRIEGVDRAEVTGTEGDLARITLGYSLSPYGQEIRDVVVKLRAEPPPPGATALFANRPAAIVDMLTMIGNGLPWMLLITSVVTFVVLFLAFGSVTLPIKTVLMNLLSLSAAFGAMVLIFQDGFLAGPLGFTAPGFIDANMPVMIAAIAFGLAMDYEVFMLARIREHYLVSRDPVESVAVGVQHTARIVTAAALLLGVVVGAFVITNVTVLKMIGVGVVVALVVDATIVRGLLVPASMKLLGHWAWWSPRPLARWWERHGMPEPEQSAAPPAPPVHVPDTAVRN</sequence>
<dbReference type="Gene3D" id="1.20.1640.10">
    <property type="entry name" value="Multidrug efflux transporter AcrB transmembrane domain"/>
    <property type="match status" value="2"/>
</dbReference>
<dbReference type="PROSITE" id="PS50156">
    <property type="entry name" value="SSD"/>
    <property type="match status" value="1"/>
</dbReference>
<keyword evidence="5 8" id="KW-1133">Transmembrane helix</keyword>
<evidence type="ECO:0000256" key="8">
    <source>
        <dbReference type="SAM" id="Phobius"/>
    </source>
</evidence>
<evidence type="ECO:0000313" key="10">
    <source>
        <dbReference type="EMBL" id="SBO95142.1"/>
    </source>
</evidence>
<keyword evidence="6 8" id="KW-0472">Membrane</keyword>
<feature type="transmembrane region" description="Helical" evidence="8">
    <location>
        <begin position="572"/>
        <end position="595"/>
    </location>
</feature>
<evidence type="ECO:0000256" key="5">
    <source>
        <dbReference type="ARBA" id="ARBA00022989"/>
    </source>
</evidence>
<feature type="transmembrane region" description="Helical" evidence="8">
    <location>
        <begin position="351"/>
        <end position="373"/>
    </location>
</feature>
<evidence type="ECO:0000256" key="6">
    <source>
        <dbReference type="ARBA" id="ARBA00023136"/>
    </source>
</evidence>
<dbReference type="PANTHER" id="PTHR33406:SF11">
    <property type="entry name" value="MEMBRANE PROTEIN SCO6666-RELATED"/>
    <property type="match status" value="1"/>
</dbReference>
<keyword evidence="3" id="KW-1003">Cell membrane</keyword>
<evidence type="ECO:0000256" key="1">
    <source>
        <dbReference type="ARBA" id="ARBA00004651"/>
    </source>
</evidence>
<feature type="transmembrane region" description="Helical" evidence="8">
    <location>
        <begin position="533"/>
        <end position="552"/>
    </location>
</feature>
<gene>
    <name evidence="10" type="ORF">BN4615_P4658</name>
</gene>
<feature type="transmembrane region" description="Helical" evidence="8">
    <location>
        <begin position="506"/>
        <end position="526"/>
    </location>
</feature>
<accession>A0A1M4E8R6</accession>
<evidence type="ECO:0000256" key="3">
    <source>
        <dbReference type="ARBA" id="ARBA00022475"/>
    </source>
</evidence>
<evidence type="ECO:0000256" key="7">
    <source>
        <dbReference type="SAM" id="MobiDB-lite"/>
    </source>
</evidence>
<dbReference type="InterPro" id="IPR050545">
    <property type="entry name" value="Mycobact_MmpL"/>
</dbReference>
<feature type="transmembrane region" description="Helical" evidence="8">
    <location>
        <begin position="264"/>
        <end position="283"/>
    </location>
</feature>
<feature type="transmembrane region" description="Helical" evidence="8">
    <location>
        <begin position="642"/>
        <end position="664"/>
    </location>
</feature>
<feature type="transmembrane region" description="Helical" evidence="8">
    <location>
        <begin position="616"/>
        <end position="636"/>
    </location>
</feature>
<feature type="transmembrane region" description="Helical" evidence="8">
    <location>
        <begin position="190"/>
        <end position="210"/>
    </location>
</feature>
<feature type="region of interest" description="Disordered" evidence="7">
    <location>
        <begin position="694"/>
        <end position="715"/>
    </location>
</feature>
<dbReference type="InterPro" id="IPR000731">
    <property type="entry name" value="SSD"/>
</dbReference>
<evidence type="ECO:0000256" key="4">
    <source>
        <dbReference type="ARBA" id="ARBA00022692"/>
    </source>
</evidence>
<comment type="similarity">
    <text evidence="2">Belongs to the resistance-nodulation-cell division (RND) (TC 2.A.6) family. MmpL subfamily.</text>
</comment>
<feature type="transmembrane region" description="Helical" evidence="8">
    <location>
        <begin position="289"/>
        <end position="314"/>
    </location>
</feature>
<feature type="transmembrane region" description="Helical" evidence="8">
    <location>
        <begin position="165"/>
        <end position="183"/>
    </location>
</feature>
<dbReference type="EMBL" id="LT559118">
    <property type="protein sequence ID" value="SBO95142.1"/>
    <property type="molecule type" value="Genomic_DNA"/>
</dbReference>
<keyword evidence="4 8" id="KW-0812">Transmembrane</keyword>
<dbReference type="Pfam" id="PF03176">
    <property type="entry name" value="MMPL"/>
    <property type="match status" value="2"/>
</dbReference>
<feature type="transmembrane region" description="Helical" evidence="8">
    <location>
        <begin position="216"/>
        <end position="236"/>
    </location>
</feature>
<name>A0A1M4E8R6_9ACTN</name>
<feature type="domain" description="SSD" evidence="9">
    <location>
        <begin position="183"/>
        <end position="314"/>
    </location>
</feature>
<proteinExistence type="inferred from homology"/>
<dbReference type="InterPro" id="IPR004869">
    <property type="entry name" value="MMPL_dom"/>
</dbReference>
<dbReference type="PANTHER" id="PTHR33406">
    <property type="entry name" value="MEMBRANE PROTEIN MJ1562-RELATED"/>
    <property type="match status" value="1"/>
</dbReference>
<evidence type="ECO:0000259" key="9">
    <source>
        <dbReference type="PROSITE" id="PS50156"/>
    </source>
</evidence>
<dbReference type="SUPFAM" id="SSF82866">
    <property type="entry name" value="Multidrug efflux transporter AcrB transmembrane domain"/>
    <property type="match status" value="2"/>
</dbReference>
<reference evidence="10" key="1">
    <citation type="submission" date="2016-04" db="EMBL/GenBank/DDBJ databases">
        <authorList>
            <person name="Evans L.H."/>
            <person name="Alamgir A."/>
            <person name="Owens N."/>
            <person name="Weber N.D."/>
            <person name="Virtaneva K."/>
            <person name="Barbian K."/>
            <person name="Babar A."/>
            <person name="Rosenke K."/>
        </authorList>
    </citation>
    <scope>NUCLEOTIDE SEQUENCE</scope>
    <source>
        <strain evidence="10">Nono1</strain>
    </source>
</reference>
<evidence type="ECO:0000256" key="2">
    <source>
        <dbReference type="ARBA" id="ARBA00010157"/>
    </source>
</evidence>
<dbReference type="AlphaFoldDB" id="A0A1M4E8R6"/>
<organism evidence="10">
    <name type="scientific">Nonomuraea gerenzanensis</name>
    <dbReference type="NCBI Taxonomy" id="93944"/>
    <lineage>
        <taxon>Bacteria</taxon>
        <taxon>Bacillati</taxon>
        <taxon>Actinomycetota</taxon>
        <taxon>Actinomycetes</taxon>
        <taxon>Streptosporangiales</taxon>
        <taxon>Streptosporangiaceae</taxon>
        <taxon>Nonomuraea</taxon>
    </lineage>
</organism>
<dbReference type="GO" id="GO:0005886">
    <property type="term" value="C:plasma membrane"/>
    <property type="evidence" value="ECO:0007669"/>
    <property type="project" value="UniProtKB-SubCell"/>
</dbReference>